<dbReference type="RefSeq" id="WP_259546048.1">
    <property type="nucleotide sequence ID" value="NZ_BAABHW010000001.1"/>
</dbReference>
<sequence>MLFRLRHFASVLAILFSTTAANAIPPFDEARDAANDIIARAEQAGNALLLQLGRQILSSIDAMEQSALQLIEAGEDAALVIEGELFRDINDTLGRLEETQDIATNDLNQLTANWASLVSRLPFVDATAEVMAYRPRVVLPIGSDEVPVTMVGPGLAEAVLRAEFNGSEDIQINLASDNELVILLPRSRFGEPSNDLSFHTLIVEIDVTPPVTWRPRTWFAEETVTRELTFMLMPEHVASYRIEPVVAWEETQRRIYTGTTNARGKDSEVTRTIEVPPDLAEAGWLFDTETIRNGTRGVDWVHERTDDRGGSSCTGIHFDSLSGEAVVFRHQIGHINGGAFAPDSDGWVNCDVRLPMIRQVPREAAGEPIEGSVPMNRDVEENMPENTASYRIHVTLFDGRSYIVQDDGGLPFSPVVVEHSTETVLFRPRPPRDF</sequence>
<reference evidence="3" key="1">
    <citation type="journal article" date="2019" name="Int. J. Syst. Evol. Microbiol.">
        <title>The Global Catalogue of Microorganisms (GCM) 10K type strain sequencing project: providing services to taxonomists for standard genome sequencing and annotation.</title>
        <authorList>
            <consortium name="The Broad Institute Genomics Platform"/>
            <consortium name="The Broad Institute Genome Sequencing Center for Infectious Disease"/>
            <person name="Wu L."/>
            <person name="Ma J."/>
        </authorList>
    </citation>
    <scope>NUCLEOTIDE SEQUENCE [LARGE SCALE GENOMIC DNA]</scope>
    <source>
        <strain evidence="3">JCM 18015</strain>
    </source>
</reference>
<evidence type="ECO:0000313" key="2">
    <source>
        <dbReference type="EMBL" id="GAA5070128.1"/>
    </source>
</evidence>
<feature type="chain" id="PRO_5045707816" evidence="1">
    <location>
        <begin position="24"/>
        <end position="434"/>
    </location>
</feature>
<evidence type="ECO:0000313" key="3">
    <source>
        <dbReference type="Proteomes" id="UP001499910"/>
    </source>
</evidence>
<keyword evidence="3" id="KW-1185">Reference proteome</keyword>
<evidence type="ECO:0000256" key="1">
    <source>
        <dbReference type="SAM" id="SignalP"/>
    </source>
</evidence>
<feature type="signal peptide" evidence="1">
    <location>
        <begin position="1"/>
        <end position="23"/>
    </location>
</feature>
<organism evidence="2 3">
    <name type="scientific">[Roseibacterium] beibuensis</name>
    <dbReference type="NCBI Taxonomy" id="1193142"/>
    <lineage>
        <taxon>Bacteria</taxon>
        <taxon>Pseudomonadati</taxon>
        <taxon>Pseudomonadota</taxon>
        <taxon>Alphaproteobacteria</taxon>
        <taxon>Rhodobacterales</taxon>
        <taxon>Roseobacteraceae</taxon>
        <taxon>Roseicyclus</taxon>
    </lineage>
</organism>
<accession>A0ABP9L613</accession>
<protein>
    <submittedName>
        <fullName evidence="2">Uncharacterized protein</fullName>
    </submittedName>
</protein>
<keyword evidence="1" id="KW-0732">Signal</keyword>
<comment type="caution">
    <text evidence="2">The sequence shown here is derived from an EMBL/GenBank/DDBJ whole genome shotgun (WGS) entry which is preliminary data.</text>
</comment>
<dbReference type="Proteomes" id="UP001499910">
    <property type="component" value="Unassembled WGS sequence"/>
</dbReference>
<gene>
    <name evidence="2" type="ORF">GCM10023209_12650</name>
</gene>
<proteinExistence type="predicted"/>
<name>A0ABP9L613_9RHOB</name>
<dbReference type="EMBL" id="BAABHW010000001">
    <property type="protein sequence ID" value="GAA5070128.1"/>
    <property type="molecule type" value="Genomic_DNA"/>
</dbReference>